<reference evidence="2" key="1">
    <citation type="journal article" date="2022" name="Mol. Ecol. Resour.">
        <title>The genomes of chicory, endive, great burdock and yacon provide insights into Asteraceae palaeo-polyploidization history and plant inulin production.</title>
        <authorList>
            <person name="Fan W."/>
            <person name="Wang S."/>
            <person name="Wang H."/>
            <person name="Wang A."/>
            <person name="Jiang F."/>
            <person name="Liu H."/>
            <person name="Zhao H."/>
            <person name="Xu D."/>
            <person name="Zhang Y."/>
        </authorList>
    </citation>
    <scope>NUCLEOTIDE SEQUENCE [LARGE SCALE GENOMIC DNA]</scope>
    <source>
        <strain evidence="2">cv. Niubang</strain>
    </source>
</reference>
<evidence type="ECO:0000313" key="1">
    <source>
        <dbReference type="EMBL" id="KAI3697808.1"/>
    </source>
</evidence>
<reference evidence="1 2" key="2">
    <citation type="journal article" date="2022" name="Mol. Ecol. Resour.">
        <title>The genomes of chicory, endive, great burdock and yacon provide insights into Asteraceae paleo-polyploidization history and plant inulin production.</title>
        <authorList>
            <person name="Fan W."/>
            <person name="Wang S."/>
            <person name="Wang H."/>
            <person name="Wang A."/>
            <person name="Jiang F."/>
            <person name="Liu H."/>
            <person name="Zhao H."/>
            <person name="Xu D."/>
            <person name="Zhang Y."/>
        </authorList>
    </citation>
    <scope>NUCLEOTIDE SEQUENCE [LARGE SCALE GENOMIC DNA]</scope>
    <source>
        <strain evidence="2">cv. Niubang</strain>
    </source>
</reference>
<evidence type="ECO:0000313" key="2">
    <source>
        <dbReference type="Proteomes" id="UP001055879"/>
    </source>
</evidence>
<gene>
    <name evidence="1" type="ORF">L6452_30905</name>
</gene>
<accession>A0ACB8ZJP3</accession>
<comment type="caution">
    <text evidence="1">The sequence shown here is derived from an EMBL/GenBank/DDBJ whole genome shotgun (WGS) entry which is preliminary data.</text>
</comment>
<keyword evidence="2" id="KW-1185">Reference proteome</keyword>
<sequence>MDDQRGIIEKTQPVVSNDRDQKGSESSSSSTVAVNEAVVPKSVIMVRSDSSKQLTDESISIDDDNKKAKGVLDGNLVGKEELNDKRVVSSCAIDVKLGDDDDDGGREMVCRICHLSSDQSPERGVTSVDGKMKEKSILVQLGCGCKDELGVAHTHCAEAWFKLKGNRICEICGEGARNIRGIIHEQMGVEWNDRGSYASYSPERHGVWWRGQPCCNFLLACLIVAFVLPWFFRVKIV</sequence>
<dbReference type="Proteomes" id="UP001055879">
    <property type="component" value="Linkage Group LG10"/>
</dbReference>
<proteinExistence type="predicted"/>
<organism evidence="1 2">
    <name type="scientific">Arctium lappa</name>
    <name type="common">Greater burdock</name>
    <name type="synonym">Lappa major</name>
    <dbReference type="NCBI Taxonomy" id="4217"/>
    <lineage>
        <taxon>Eukaryota</taxon>
        <taxon>Viridiplantae</taxon>
        <taxon>Streptophyta</taxon>
        <taxon>Embryophyta</taxon>
        <taxon>Tracheophyta</taxon>
        <taxon>Spermatophyta</taxon>
        <taxon>Magnoliopsida</taxon>
        <taxon>eudicotyledons</taxon>
        <taxon>Gunneridae</taxon>
        <taxon>Pentapetalae</taxon>
        <taxon>asterids</taxon>
        <taxon>campanulids</taxon>
        <taxon>Asterales</taxon>
        <taxon>Asteraceae</taxon>
        <taxon>Carduoideae</taxon>
        <taxon>Cardueae</taxon>
        <taxon>Arctiinae</taxon>
        <taxon>Arctium</taxon>
    </lineage>
</organism>
<protein>
    <submittedName>
        <fullName evidence="1">Uncharacterized protein</fullName>
    </submittedName>
</protein>
<dbReference type="EMBL" id="CM042056">
    <property type="protein sequence ID" value="KAI3697808.1"/>
    <property type="molecule type" value="Genomic_DNA"/>
</dbReference>
<name>A0ACB8ZJP3_ARCLA</name>